<keyword evidence="2" id="KW-1185">Reference proteome</keyword>
<dbReference type="RefSeq" id="WP_259840519.1">
    <property type="nucleotide sequence ID" value="NZ_JAOAMU010000006.1"/>
</dbReference>
<accession>A0ABT2IZP5</accession>
<comment type="caution">
    <text evidence="1">The sequence shown here is derived from an EMBL/GenBank/DDBJ whole genome shotgun (WGS) entry which is preliminary data.</text>
</comment>
<evidence type="ECO:0000313" key="2">
    <source>
        <dbReference type="Proteomes" id="UP001525566"/>
    </source>
</evidence>
<dbReference type="EMBL" id="JAOAMU010000006">
    <property type="protein sequence ID" value="MCT2563966.1"/>
    <property type="molecule type" value="Genomic_DNA"/>
</dbReference>
<proteinExistence type="predicted"/>
<dbReference type="Proteomes" id="UP001525566">
    <property type="component" value="Unassembled WGS sequence"/>
</dbReference>
<name>A0ABT2IZP5_9FLAO</name>
<organism evidence="1 2">
    <name type="scientific">Chryseobacterium herbae</name>
    <dbReference type="NCBI Taxonomy" id="2976476"/>
    <lineage>
        <taxon>Bacteria</taxon>
        <taxon>Pseudomonadati</taxon>
        <taxon>Bacteroidota</taxon>
        <taxon>Flavobacteriia</taxon>
        <taxon>Flavobacteriales</taxon>
        <taxon>Weeksellaceae</taxon>
        <taxon>Chryseobacterium group</taxon>
        <taxon>Chryseobacterium</taxon>
    </lineage>
</organism>
<sequence>MGEGLSFLFDIIVIRKDENYSTIVFKNKSEKPINPMEFFSFGIIIGRDYQDMNKERSKRKINIELTFENDKFPTTKDTKELEYSLLSTLKDALNEDRLIVQDVKIKSHLEIDFETIIIT</sequence>
<gene>
    <name evidence="1" type="ORF">N0B48_18905</name>
</gene>
<evidence type="ECO:0000313" key="1">
    <source>
        <dbReference type="EMBL" id="MCT2563966.1"/>
    </source>
</evidence>
<protein>
    <submittedName>
        <fullName evidence="1">Uncharacterized protein</fullName>
    </submittedName>
</protein>
<reference evidence="1 2" key="1">
    <citation type="submission" date="2022-09" db="EMBL/GenBank/DDBJ databases">
        <title>Chryseobacterium oleae sp.nov., isolated from the inter-root soil of Pyrola calliantha H. Andr. in Tibet.</title>
        <authorList>
            <person name="Li Z."/>
        </authorList>
    </citation>
    <scope>NUCLEOTIDE SEQUENCE [LARGE SCALE GENOMIC DNA]</scope>
    <source>
        <strain evidence="2">pc1-10</strain>
    </source>
</reference>